<organism evidence="2">
    <name type="scientific">Epilobium palustre</name>
    <dbReference type="NCBI Taxonomy" id="669682"/>
    <lineage>
        <taxon>Eukaryota</taxon>
        <taxon>Viridiplantae</taxon>
        <taxon>Streptophyta</taxon>
        <taxon>Embryophyta</taxon>
        <taxon>Tracheophyta</taxon>
        <taxon>Spermatophyta</taxon>
        <taxon>Magnoliopsida</taxon>
        <taxon>eudicotyledons</taxon>
        <taxon>Gunneridae</taxon>
        <taxon>Pentapetalae</taxon>
        <taxon>rosids</taxon>
        <taxon>malvids</taxon>
        <taxon>Myrtales</taxon>
        <taxon>Onagraceae</taxon>
        <taxon>Onagroideae</taxon>
        <taxon>Epilobieae</taxon>
        <taxon>Epilobium</taxon>
    </lineage>
</organism>
<evidence type="ECO:0000256" key="1">
    <source>
        <dbReference type="SAM" id="Phobius"/>
    </source>
</evidence>
<dbReference type="GO" id="GO:0006508">
    <property type="term" value="P:proteolysis"/>
    <property type="evidence" value="ECO:0007669"/>
    <property type="project" value="UniProtKB-KW"/>
</dbReference>
<keyword evidence="1" id="KW-0472">Membrane</keyword>
<geneLocation type="chloroplast" evidence="2"/>
<feature type="transmembrane region" description="Helical" evidence="1">
    <location>
        <begin position="50"/>
        <end position="67"/>
    </location>
</feature>
<dbReference type="GO" id="GO:0008233">
    <property type="term" value="F:peptidase activity"/>
    <property type="evidence" value="ECO:0007669"/>
    <property type="project" value="UniProtKB-KW"/>
</dbReference>
<name>A0A8K1R4G2_9MYRT</name>
<gene>
    <name evidence="2" type="primary">clpP</name>
</gene>
<protein>
    <submittedName>
        <fullName evidence="2">ATP-dependent Clp protease proteolytic subunit</fullName>
    </submittedName>
</protein>
<keyword evidence="2" id="KW-0934">Plastid</keyword>
<keyword evidence="1" id="KW-0812">Transmembrane</keyword>
<accession>A0A8K1R4G2</accession>
<dbReference type="EMBL" id="MT798544">
    <property type="protein sequence ID" value="UEE83358.1"/>
    <property type="molecule type" value="Genomic_DNA"/>
</dbReference>
<keyword evidence="2" id="KW-0645">Protease</keyword>
<proteinExistence type="predicted"/>
<keyword evidence="2" id="KW-0378">Hydrolase</keyword>
<reference evidence="2" key="1">
    <citation type="submission" date="2020-07" db="EMBL/GenBank/DDBJ databases">
        <title>DNAmark Project.</title>
        <authorList>
            <person name="Langkjaer E."/>
        </authorList>
    </citation>
    <scope>NUCLEOTIDE SEQUENCE</scope>
    <source>
        <strain evidence="2">DM467</strain>
    </source>
</reference>
<feature type="transmembrane region" description="Helical" evidence="1">
    <location>
        <begin position="14"/>
        <end position="38"/>
    </location>
</feature>
<evidence type="ECO:0000313" key="2">
    <source>
        <dbReference type="EMBL" id="UEE83358.1"/>
    </source>
</evidence>
<keyword evidence="2" id="KW-0150">Chloroplast</keyword>
<sequence length="93" mass="10884">MKDPAPRKADNNTLFYFLFHLLPGSRFFVARFLCLLVFRKYLSGFPEMKKLLGLTCSATCQIFWAIWDFPVVSPDRDIAHFAQERLNYQKFGA</sequence>
<dbReference type="AlphaFoldDB" id="A0A8K1R4G2"/>
<keyword evidence="1" id="KW-1133">Transmembrane helix</keyword>